<dbReference type="Pfam" id="PF01266">
    <property type="entry name" value="DAO"/>
    <property type="match status" value="1"/>
</dbReference>
<name>A0ABY4MLX0_9ACTN</name>
<reference evidence="3" key="1">
    <citation type="submission" date="2021-10" db="EMBL/GenBank/DDBJ databases">
        <title>Streptomyces nigrumlapis sp.nov.,an antimicrobial producing actinobacterium isolated from Black Gobi rocks.</title>
        <authorList>
            <person name="Wen Y."/>
            <person name="Zhang W."/>
            <person name="Liu X.G."/>
        </authorList>
    </citation>
    <scope>NUCLEOTIDE SEQUENCE</scope>
    <source>
        <strain evidence="3">ST13-2-2</strain>
    </source>
</reference>
<feature type="region of interest" description="Disordered" evidence="1">
    <location>
        <begin position="347"/>
        <end position="368"/>
    </location>
</feature>
<evidence type="ECO:0000259" key="2">
    <source>
        <dbReference type="Pfam" id="PF01266"/>
    </source>
</evidence>
<dbReference type="PANTHER" id="PTHR13847">
    <property type="entry name" value="SARCOSINE DEHYDROGENASE-RELATED"/>
    <property type="match status" value="1"/>
</dbReference>
<dbReference type="Proteomes" id="UP000830115">
    <property type="component" value="Chromosome"/>
</dbReference>
<gene>
    <name evidence="3" type="ORF">K9S39_10140</name>
</gene>
<protein>
    <submittedName>
        <fullName evidence="3">FAD-binding oxidoreductase</fullName>
    </submittedName>
</protein>
<proteinExistence type="predicted"/>
<dbReference type="PROSITE" id="PS51257">
    <property type="entry name" value="PROKAR_LIPOPROTEIN"/>
    <property type="match status" value="1"/>
</dbReference>
<dbReference type="Gene3D" id="3.30.9.10">
    <property type="entry name" value="D-Amino Acid Oxidase, subunit A, domain 2"/>
    <property type="match status" value="1"/>
</dbReference>
<dbReference type="InterPro" id="IPR006076">
    <property type="entry name" value="FAD-dep_OxRdtase"/>
</dbReference>
<evidence type="ECO:0000256" key="1">
    <source>
        <dbReference type="SAM" id="MobiDB-lite"/>
    </source>
</evidence>
<evidence type="ECO:0000313" key="4">
    <source>
        <dbReference type="Proteomes" id="UP000830115"/>
    </source>
</evidence>
<accession>A0ABY4MLX0</accession>
<evidence type="ECO:0000313" key="3">
    <source>
        <dbReference type="EMBL" id="UQA97679.1"/>
    </source>
</evidence>
<keyword evidence="4" id="KW-1185">Reference proteome</keyword>
<organism evidence="3 4">
    <name type="scientific">Streptomyces halobius</name>
    <dbReference type="NCBI Taxonomy" id="2879846"/>
    <lineage>
        <taxon>Bacteria</taxon>
        <taxon>Bacillati</taxon>
        <taxon>Actinomycetota</taxon>
        <taxon>Actinomycetes</taxon>
        <taxon>Kitasatosporales</taxon>
        <taxon>Streptomycetaceae</taxon>
        <taxon>Streptomyces</taxon>
    </lineage>
</organism>
<dbReference type="EMBL" id="CP086322">
    <property type="protein sequence ID" value="UQA97679.1"/>
    <property type="molecule type" value="Genomic_DNA"/>
</dbReference>
<dbReference type="SUPFAM" id="SSF51905">
    <property type="entry name" value="FAD/NAD(P)-binding domain"/>
    <property type="match status" value="1"/>
</dbReference>
<sequence length="368" mass="39552">MTTRRTDYAVIGAGVLGCLIAREILTRDPHASVALLERDAVASGATRRSAGLHFPRGSSPRVRRMASHSQQWYAALKAARPELPVHSLRMTVVAPTAEEAQLRRTYLPEAKLRPATELPATIGPLPAGMSAWEGDGCQYADVHALTQVLARELRPTAEFREGVQVTGVTPTADGVHLDLGTGDALTAGHVVLAPGPWLAAPAWKDLVAPLGARVKKVVALHIEIPPAADERAIIFQDEDAFLLPYHERGHWLFSYTCQEWDVDPDTVPASLSPTGRGEALATLRQYAPHLVKHCTSGRVFCDAYGPDAEPLVRALTEDGRVVFAGAANGSGYRLAPAITAEAADLLPLPPERNLPSQRTLPSQRKDAA</sequence>
<feature type="domain" description="FAD dependent oxidoreductase" evidence="2">
    <location>
        <begin position="7"/>
        <end position="345"/>
    </location>
</feature>
<dbReference type="Gene3D" id="3.50.50.60">
    <property type="entry name" value="FAD/NAD(P)-binding domain"/>
    <property type="match status" value="1"/>
</dbReference>
<dbReference type="InterPro" id="IPR036188">
    <property type="entry name" value="FAD/NAD-bd_sf"/>
</dbReference>